<organism evidence="1 2">
    <name type="scientific">Larimichthys crocea</name>
    <name type="common">Large yellow croaker</name>
    <name type="synonym">Pseudosciaena crocea</name>
    <dbReference type="NCBI Taxonomy" id="215358"/>
    <lineage>
        <taxon>Eukaryota</taxon>
        <taxon>Metazoa</taxon>
        <taxon>Chordata</taxon>
        <taxon>Craniata</taxon>
        <taxon>Vertebrata</taxon>
        <taxon>Euteleostomi</taxon>
        <taxon>Actinopterygii</taxon>
        <taxon>Neopterygii</taxon>
        <taxon>Teleostei</taxon>
        <taxon>Neoteleostei</taxon>
        <taxon>Acanthomorphata</taxon>
        <taxon>Eupercaria</taxon>
        <taxon>Sciaenidae</taxon>
        <taxon>Larimichthys</taxon>
    </lineage>
</organism>
<dbReference type="EMBL" id="CM011683">
    <property type="protein sequence ID" value="TMS14492.1"/>
    <property type="molecule type" value="Genomic_DNA"/>
</dbReference>
<keyword evidence="2" id="KW-1185">Reference proteome</keyword>
<sequence length="178" mass="20044">MKLLSVVLLVLAPVLTSCTKIVRPVDCSDIYQQDKTRPSGVYTIYPIGSTSAVQVYCDMQSEGGQWTTSSLVSWFMSSMFLSEWIQTHEAYLSSAAGVQSELLSSCRCHVVVTWLHSRRRLTVQFEDLRRSLMKARCLSYAQEVDCLPSLPGVTAMQASSRLKEHHANRNIHRNRSSL</sequence>
<comment type="caution">
    <text evidence="1">The sequence shown here is derived from an EMBL/GenBank/DDBJ whole genome shotgun (WGS) entry which is preliminary data.</text>
</comment>
<proteinExistence type="predicted"/>
<evidence type="ECO:0000313" key="1">
    <source>
        <dbReference type="EMBL" id="TMS14492.1"/>
    </source>
</evidence>
<protein>
    <submittedName>
        <fullName evidence="1">Uncharacterized protein</fullName>
    </submittedName>
</protein>
<gene>
    <name evidence="1" type="ORF">E3U43_022972</name>
</gene>
<reference evidence="1" key="1">
    <citation type="submission" date="2018-11" db="EMBL/GenBank/DDBJ databases">
        <title>The sequence and de novo assembly of Larimichthys crocea genome using PacBio and Hi-C technologies.</title>
        <authorList>
            <person name="Xu P."/>
            <person name="Chen B."/>
            <person name="Zhou Z."/>
            <person name="Ke Q."/>
            <person name="Wu Y."/>
            <person name="Bai H."/>
            <person name="Pu F."/>
        </authorList>
    </citation>
    <scope>NUCLEOTIDE SEQUENCE</scope>
    <source>
        <tissue evidence="1">Muscle</tissue>
    </source>
</reference>
<name>A0ACD3R575_LARCR</name>
<accession>A0ACD3R575</accession>
<evidence type="ECO:0000313" key="2">
    <source>
        <dbReference type="Proteomes" id="UP000793456"/>
    </source>
</evidence>
<dbReference type="Proteomes" id="UP000793456">
    <property type="component" value="Chromosome X"/>
</dbReference>